<evidence type="ECO:0000256" key="1">
    <source>
        <dbReference type="ARBA" id="ARBA00022481"/>
    </source>
</evidence>
<comment type="caution">
    <text evidence="8">The sequence shown here is derived from an EMBL/GenBank/DDBJ whole genome shotgun (WGS) entry which is preliminary data.</text>
</comment>
<dbReference type="PANTHER" id="PTHR45868:SF14">
    <property type="entry name" value="OS08G0205500 PROTEIN"/>
    <property type="match status" value="1"/>
</dbReference>
<keyword evidence="1" id="KW-0488">Methylation</keyword>
<dbReference type="Pfam" id="PF00403">
    <property type="entry name" value="HMA"/>
    <property type="match status" value="1"/>
</dbReference>
<organism evidence="8 9">
    <name type="scientific">Ficus carica</name>
    <name type="common">Common fig</name>
    <dbReference type="NCBI Taxonomy" id="3494"/>
    <lineage>
        <taxon>Eukaryota</taxon>
        <taxon>Viridiplantae</taxon>
        <taxon>Streptophyta</taxon>
        <taxon>Embryophyta</taxon>
        <taxon>Tracheophyta</taxon>
        <taxon>Spermatophyta</taxon>
        <taxon>Magnoliopsida</taxon>
        <taxon>eudicotyledons</taxon>
        <taxon>Gunneridae</taxon>
        <taxon>Pentapetalae</taxon>
        <taxon>rosids</taxon>
        <taxon>fabids</taxon>
        <taxon>Rosales</taxon>
        <taxon>Moraceae</taxon>
        <taxon>Ficeae</taxon>
        <taxon>Ficus</taxon>
    </lineage>
</organism>
<evidence type="ECO:0000256" key="3">
    <source>
        <dbReference type="ARBA" id="ARBA00023288"/>
    </source>
</evidence>
<keyword evidence="4" id="KW-0636">Prenylation</keyword>
<feature type="domain" description="HMA" evidence="7">
    <location>
        <begin position="7"/>
        <end position="71"/>
    </location>
</feature>
<evidence type="ECO:0000313" key="9">
    <source>
        <dbReference type="Proteomes" id="UP001187192"/>
    </source>
</evidence>
<keyword evidence="2" id="KW-0479">Metal-binding</keyword>
<dbReference type="PANTHER" id="PTHR45868">
    <property type="entry name" value="HEAVY METAL-ASSOCIATED ISOPRENYLATED PLANT PROTEIN 33-RELATED"/>
    <property type="match status" value="1"/>
</dbReference>
<dbReference type="SUPFAM" id="SSF55008">
    <property type="entry name" value="HMA, heavy metal-associated domain"/>
    <property type="match status" value="1"/>
</dbReference>
<keyword evidence="3" id="KW-0449">Lipoprotein</keyword>
<feature type="region of interest" description="Disordered" evidence="6">
    <location>
        <begin position="77"/>
        <end position="106"/>
    </location>
</feature>
<sequence>MAKEADLKKVELKVFVNCCDGCKRKIKKVLRNIDGVYSTEIDPLQPKVTVVGNVDPEILIKKLSKAGKQAQVWSQFGNESAGLGKREEAPKADQKGNPENGNEKAKYPEYSCKATDESTSTKDMANGFSKETSTKASNLVKDQGSITKNGSETDQINLVPTSTSTMNRSVHQKTPPVGIVDQVGNCTQQCYIVDPYNTVMAIPHPYYAIPSSYVAAPVLVTPTPTCNEMLQNYAYERLVLPVSSQTQAPPATQVGDYFNDENTMGCHRENFFFKSYPENLELVGEGNGDPVGLGGGPLELLDLGAGGVGEDGIEAAVDGLAHGGEVPDEGLRVVAGGADVAGAVGGPGDGVDGGLVALELDDGEGGEADVEDDDLGGVHDDGGHVAGVLLVPAETNEWGVGLGALIDDGGVFLVAEVEDADGAVGGDGGEDAEAAPGNVVDLLVVGNELGVDGLALDVPDGAGGVDAGGADAAGLGLVPVEGGEGAAELAVLVAVEDGEEADSASGGGGGICFVRRRMKKKIDGQ</sequence>
<dbReference type="Gene3D" id="3.30.70.100">
    <property type="match status" value="1"/>
</dbReference>
<keyword evidence="9" id="KW-1185">Reference proteome</keyword>
<dbReference type="CDD" id="cd00371">
    <property type="entry name" value="HMA"/>
    <property type="match status" value="1"/>
</dbReference>
<dbReference type="InterPro" id="IPR036163">
    <property type="entry name" value="HMA_dom_sf"/>
</dbReference>
<evidence type="ECO:0000313" key="8">
    <source>
        <dbReference type="EMBL" id="GMN57351.1"/>
    </source>
</evidence>
<accession>A0AA88IYB7</accession>
<feature type="compositionally biased region" description="Basic and acidic residues" evidence="6">
    <location>
        <begin position="84"/>
        <end position="106"/>
    </location>
</feature>
<comment type="similarity">
    <text evidence="5">Belongs to the HIPP family.</text>
</comment>
<gene>
    <name evidence="8" type="ORF">TIFTF001_026458</name>
</gene>
<dbReference type="InterPro" id="IPR006121">
    <property type="entry name" value="HMA_dom"/>
</dbReference>
<dbReference type="GO" id="GO:0046872">
    <property type="term" value="F:metal ion binding"/>
    <property type="evidence" value="ECO:0007669"/>
    <property type="project" value="UniProtKB-KW"/>
</dbReference>
<reference evidence="8" key="1">
    <citation type="submission" date="2023-07" db="EMBL/GenBank/DDBJ databases">
        <title>draft genome sequence of fig (Ficus carica).</title>
        <authorList>
            <person name="Takahashi T."/>
            <person name="Nishimura K."/>
        </authorList>
    </citation>
    <scope>NUCLEOTIDE SEQUENCE</scope>
</reference>
<dbReference type="AlphaFoldDB" id="A0AA88IYB7"/>
<evidence type="ECO:0000256" key="2">
    <source>
        <dbReference type="ARBA" id="ARBA00022723"/>
    </source>
</evidence>
<evidence type="ECO:0000259" key="7">
    <source>
        <dbReference type="PROSITE" id="PS50846"/>
    </source>
</evidence>
<evidence type="ECO:0000256" key="4">
    <source>
        <dbReference type="ARBA" id="ARBA00023289"/>
    </source>
</evidence>
<dbReference type="Proteomes" id="UP001187192">
    <property type="component" value="Unassembled WGS sequence"/>
</dbReference>
<dbReference type="EMBL" id="BTGU01000070">
    <property type="protein sequence ID" value="GMN57351.1"/>
    <property type="molecule type" value="Genomic_DNA"/>
</dbReference>
<protein>
    <recommendedName>
        <fullName evidence="7">HMA domain-containing protein</fullName>
    </recommendedName>
</protein>
<evidence type="ECO:0000256" key="5">
    <source>
        <dbReference type="ARBA" id="ARBA00024045"/>
    </source>
</evidence>
<dbReference type="PROSITE" id="PS50846">
    <property type="entry name" value="HMA_2"/>
    <property type="match status" value="1"/>
</dbReference>
<evidence type="ECO:0000256" key="6">
    <source>
        <dbReference type="SAM" id="MobiDB-lite"/>
    </source>
</evidence>
<name>A0AA88IYB7_FICCA</name>
<proteinExistence type="inferred from homology"/>